<feature type="compositionally biased region" description="Acidic residues" evidence="4">
    <location>
        <begin position="60"/>
        <end position="80"/>
    </location>
</feature>
<feature type="domain" description="ETS" evidence="5">
    <location>
        <begin position="107"/>
        <end position="191"/>
    </location>
</feature>
<dbReference type="OrthoDB" id="10067219at2759"/>
<dbReference type="InterPro" id="IPR036388">
    <property type="entry name" value="WH-like_DNA-bd_sf"/>
</dbReference>
<dbReference type="eggNOG" id="KOG3806">
    <property type="taxonomic scope" value="Eukaryota"/>
</dbReference>
<feature type="region of interest" description="Disordered" evidence="4">
    <location>
        <begin position="374"/>
        <end position="433"/>
    </location>
</feature>
<dbReference type="Gene3D" id="1.10.10.10">
    <property type="entry name" value="Winged helix-like DNA-binding domain superfamily/Winged helix DNA-binding domain"/>
    <property type="match status" value="1"/>
</dbReference>
<dbReference type="GO" id="GO:0030154">
    <property type="term" value="P:cell differentiation"/>
    <property type="evidence" value="ECO:0007669"/>
    <property type="project" value="TreeGrafter"/>
</dbReference>
<dbReference type="PROSITE" id="PS50061">
    <property type="entry name" value="ETS_DOMAIN_3"/>
    <property type="match status" value="1"/>
</dbReference>
<dbReference type="SMART" id="SM00413">
    <property type="entry name" value="ETS"/>
    <property type="match status" value="1"/>
</dbReference>
<feature type="compositionally biased region" description="Polar residues" evidence="4">
    <location>
        <begin position="476"/>
        <end position="493"/>
    </location>
</feature>
<dbReference type="Pfam" id="PF00178">
    <property type="entry name" value="Ets"/>
    <property type="match status" value="1"/>
</dbReference>
<feature type="compositionally biased region" description="Low complexity" evidence="4">
    <location>
        <begin position="377"/>
        <end position="396"/>
    </location>
</feature>
<evidence type="ECO:0000259" key="5">
    <source>
        <dbReference type="PROSITE" id="PS50061"/>
    </source>
</evidence>
<evidence type="ECO:0000256" key="1">
    <source>
        <dbReference type="ARBA" id="ARBA00005562"/>
    </source>
</evidence>
<dbReference type="GO" id="GO:0043565">
    <property type="term" value="F:sequence-specific DNA binding"/>
    <property type="evidence" value="ECO:0007669"/>
    <property type="project" value="InterPro"/>
</dbReference>
<dbReference type="SUPFAM" id="SSF46785">
    <property type="entry name" value="Winged helix' DNA-binding domain"/>
    <property type="match status" value="1"/>
</dbReference>
<dbReference type="GO" id="GO:0000981">
    <property type="term" value="F:DNA-binding transcription factor activity, RNA polymerase II-specific"/>
    <property type="evidence" value="ECO:0007669"/>
    <property type="project" value="TreeGrafter"/>
</dbReference>
<evidence type="ECO:0000313" key="6">
    <source>
        <dbReference type="EnsemblMetazoa" id="Aqu2.1.37572_001"/>
    </source>
</evidence>
<protein>
    <recommendedName>
        <fullName evidence="5">ETS domain-containing protein</fullName>
    </recommendedName>
</protein>
<dbReference type="AlphaFoldDB" id="A0A1X7VDI0"/>
<keyword evidence="3" id="KW-0539">Nucleus</keyword>
<dbReference type="PANTHER" id="PTHR11849">
    <property type="entry name" value="ETS"/>
    <property type="match status" value="1"/>
</dbReference>
<dbReference type="InterPro" id="IPR036390">
    <property type="entry name" value="WH_DNA-bd_sf"/>
</dbReference>
<feature type="compositionally biased region" description="Polar residues" evidence="4">
    <location>
        <begin position="397"/>
        <end position="407"/>
    </location>
</feature>
<feature type="region of interest" description="Disordered" evidence="4">
    <location>
        <begin position="455"/>
        <end position="532"/>
    </location>
</feature>
<proteinExistence type="inferred from homology"/>
<feature type="compositionally biased region" description="Low complexity" evidence="4">
    <location>
        <begin position="458"/>
        <end position="474"/>
    </location>
</feature>
<dbReference type="InterPro" id="IPR000418">
    <property type="entry name" value="Ets_dom"/>
</dbReference>
<name>A0A1X7VDI0_AMPQE</name>
<dbReference type="GO" id="GO:0005634">
    <property type="term" value="C:nucleus"/>
    <property type="evidence" value="ECO:0007669"/>
    <property type="project" value="UniProtKB-SubCell"/>
</dbReference>
<feature type="compositionally biased region" description="Low complexity" evidence="4">
    <location>
        <begin position="1"/>
        <end position="53"/>
    </location>
</feature>
<feature type="compositionally biased region" description="Basic residues" evidence="4">
    <location>
        <begin position="87"/>
        <end position="101"/>
    </location>
</feature>
<feature type="compositionally biased region" description="Low complexity" evidence="4">
    <location>
        <begin position="494"/>
        <end position="509"/>
    </location>
</feature>
<reference evidence="6" key="1">
    <citation type="submission" date="2017-05" db="UniProtKB">
        <authorList>
            <consortium name="EnsemblMetazoa"/>
        </authorList>
    </citation>
    <scope>IDENTIFICATION</scope>
</reference>
<dbReference type="PRINTS" id="PR00454">
    <property type="entry name" value="ETSDOMAIN"/>
</dbReference>
<dbReference type="InterPro" id="IPR046328">
    <property type="entry name" value="ETS_fam"/>
</dbReference>
<organism evidence="6">
    <name type="scientific">Amphimedon queenslandica</name>
    <name type="common">Sponge</name>
    <dbReference type="NCBI Taxonomy" id="400682"/>
    <lineage>
        <taxon>Eukaryota</taxon>
        <taxon>Metazoa</taxon>
        <taxon>Porifera</taxon>
        <taxon>Demospongiae</taxon>
        <taxon>Heteroscleromorpha</taxon>
        <taxon>Haplosclerida</taxon>
        <taxon>Niphatidae</taxon>
        <taxon>Amphimedon</taxon>
    </lineage>
</organism>
<accession>A0A1X7VDI0</accession>
<sequence length="532" mass="58765">MKLMASTEVVSTSTPSSSLASSSSSETCSGSLQQQQQSTLSSSSSLFLTESIQQGLRREEDEETGADELLYGEEEEEEGAEKDKKSMGKKSSSKAHKIRMPQRKGGMQLWQFLYALLEDPEKRYRELIEWTDNRPELEFRLLDPEAIAMWWGNIKHRANMTYERLSRSLRYYYDRGILKKMGGERYLYRFCVDPEEMYKHIGNSDSRPVLKPMPLQVSKWMYSRMVLPTPHGANTGHAGLFFSGIAPPDYSAAVLQQQHQQASLPPPPPYPGYTGGSEHQYYLHSSRSTITGYQYLAQHCIESANVPGGGDEMAYLRQYEPQQLHHIPDMYASGSTMGCYSTGYNSFYPLTSTQGPVSTNPLMASAVPTTAGPMDYQSHMLPHSSSSSLHQLHGSQYEANPESSSPLAGSGPFIDGSTGGEATSPDYSSSTCSGGDCEMALDEILPILASMEQQSDELSLLSSPHNSYSDSPSPVQGYQTSPGLYNQFPSGHFSSSSSLHLSSPHPVSVYSPLDQGKEAQWTPSKEEAWKAN</sequence>
<evidence type="ECO:0000256" key="4">
    <source>
        <dbReference type="SAM" id="MobiDB-lite"/>
    </source>
</evidence>
<dbReference type="STRING" id="400682.A0A1X7VDI0"/>
<feature type="region of interest" description="Disordered" evidence="4">
    <location>
        <begin position="1"/>
        <end position="101"/>
    </location>
</feature>
<evidence type="ECO:0000256" key="3">
    <source>
        <dbReference type="RuleBase" id="RU004019"/>
    </source>
</evidence>
<comment type="subcellular location">
    <subcellularLocation>
        <location evidence="3">Nucleus</location>
    </subcellularLocation>
</comment>
<dbReference type="PROSITE" id="PS00346">
    <property type="entry name" value="ETS_DOMAIN_2"/>
    <property type="match status" value="1"/>
</dbReference>
<evidence type="ECO:0000256" key="2">
    <source>
        <dbReference type="ARBA" id="ARBA00023125"/>
    </source>
</evidence>
<dbReference type="InParanoid" id="A0A1X7VDI0"/>
<dbReference type="EnsemblMetazoa" id="Aqu2.1.37572_001">
    <property type="protein sequence ID" value="Aqu2.1.37572_001"/>
    <property type="gene ID" value="Aqu2.1.37572"/>
</dbReference>
<keyword evidence="2 3" id="KW-0238">DNA-binding</keyword>
<comment type="similarity">
    <text evidence="1 3">Belongs to the ETS family.</text>
</comment>